<feature type="domain" description="Zer-1-like leucine-rich repeats region" evidence="1">
    <location>
        <begin position="171"/>
        <end position="270"/>
    </location>
</feature>
<dbReference type="EMBL" id="PDUG01000002">
    <property type="protein sequence ID" value="PIC44560.1"/>
    <property type="molecule type" value="Genomic_DNA"/>
</dbReference>
<dbReference type="OrthoDB" id="663146at2759"/>
<proteinExistence type="predicted"/>
<dbReference type="InterPro" id="IPR051341">
    <property type="entry name" value="Zyg-11_UBL_adapter"/>
</dbReference>
<dbReference type="PANTHER" id="PTHR12904:SF28">
    <property type="entry name" value="ATP SYNTHASE SUBUNIT ALPHA-RELATED"/>
    <property type="match status" value="1"/>
</dbReference>
<comment type="caution">
    <text evidence="2">The sequence shown here is derived from an EMBL/GenBank/DDBJ whole genome shotgun (WGS) entry which is preliminary data.</text>
</comment>
<evidence type="ECO:0000313" key="3">
    <source>
        <dbReference type="Proteomes" id="UP000230233"/>
    </source>
</evidence>
<dbReference type="AlphaFoldDB" id="A0A2G5UYJ3"/>
<evidence type="ECO:0000313" key="2">
    <source>
        <dbReference type="EMBL" id="PIC44560.1"/>
    </source>
</evidence>
<dbReference type="Pfam" id="PF25013">
    <property type="entry name" value="LRR_Zer-1"/>
    <property type="match status" value="1"/>
</dbReference>
<sequence length="739" mass="86246">MPPPTLFQLAAKSLAEEIHKEKIPLDFPLDTKSSNAVFRELLELNPRNIKKLRTHYHQLSSLRQLDSKKCDIYEEDVMNLRKFNLISLEIGNYYIKLPKEFQRIDIVSLLKRAVNSNSRKMMIHLGFSGKEEFISGWEEQISKLFPSLQSIKINHKVFNERCQFSNFCNWFPNLRVLDISWARGLSTLEGIKNLKNLQVLMIRNVVIRGTGGYKELSELKNLRHLDVSCESERYGSFDRMIIFECLLESEVRIENLEFLDCSMTFVKDHELRRFVKNHPKLKTVVAISTACARISIPAIDLLNFNSTHSISKSLKYALSNDRDELVKNCIDVIFRKLDINHEQLNDLEISKFLNALCYVLREAKCKSVKYLVIYCFARSNFFQTERFFTSYSLEILGIVELIFKSLKNVEYISVQLNAHPLILSFFYRIVNFLRFGRILQDGLLSLIMEKTVELSYANREHVFLKILTKASRFMSVDQYKSMCENTKVMKALFAIAHKLIKQNSPAYQQIIEIIVSYMNQASENTLKFLVTNCQAVEKCIDQILMLSELPTKDSQKHLLHFLMVFSSVMSDEQLRKCYGGETIIRLVGVINTVGLRNSFEKTRALMLFSTLYLLLTKNLTEHREFIKMKIKEVSKSWSQSNLLDYHKMSAKILNALITSKDSTDESICSFLIFVSAFIYCEGYETNGCWNFMETPSEIYFENFPIREVFETVRTWRSMHGSQFCIKQDGSKMNRWFNQF</sequence>
<dbReference type="SUPFAM" id="SSF52058">
    <property type="entry name" value="L domain-like"/>
    <property type="match status" value="1"/>
</dbReference>
<reference evidence="3" key="1">
    <citation type="submission" date="2017-10" db="EMBL/GenBank/DDBJ databases">
        <title>Rapid genome shrinkage in a self-fertile nematode reveals novel sperm competition proteins.</title>
        <authorList>
            <person name="Yin D."/>
            <person name="Schwarz E.M."/>
            <person name="Thomas C.G."/>
            <person name="Felde R.L."/>
            <person name="Korf I.F."/>
            <person name="Cutter A.D."/>
            <person name="Schartner C.M."/>
            <person name="Ralston E.J."/>
            <person name="Meyer B.J."/>
            <person name="Haag E.S."/>
        </authorList>
    </citation>
    <scope>NUCLEOTIDE SEQUENCE [LARGE SCALE GENOMIC DNA]</scope>
    <source>
        <strain evidence="3">JU1422</strain>
    </source>
</reference>
<keyword evidence="3" id="KW-1185">Reference proteome</keyword>
<dbReference type="PANTHER" id="PTHR12904">
    <property type="match status" value="1"/>
</dbReference>
<dbReference type="Proteomes" id="UP000230233">
    <property type="component" value="Chromosome II"/>
</dbReference>
<protein>
    <recommendedName>
        <fullName evidence="1">Zer-1-like leucine-rich repeats region domain-containing protein</fullName>
    </recommendedName>
</protein>
<gene>
    <name evidence="2" type="primary">Cnig_chr_II.g4889</name>
    <name evidence="2" type="ORF">B9Z55_004889</name>
</gene>
<accession>A0A2G5UYJ3</accession>
<name>A0A2G5UYJ3_9PELO</name>
<dbReference type="InterPro" id="IPR032675">
    <property type="entry name" value="LRR_dom_sf"/>
</dbReference>
<evidence type="ECO:0000259" key="1">
    <source>
        <dbReference type="Pfam" id="PF25013"/>
    </source>
</evidence>
<organism evidence="2 3">
    <name type="scientific">Caenorhabditis nigoni</name>
    <dbReference type="NCBI Taxonomy" id="1611254"/>
    <lineage>
        <taxon>Eukaryota</taxon>
        <taxon>Metazoa</taxon>
        <taxon>Ecdysozoa</taxon>
        <taxon>Nematoda</taxon>
        <taxon>Chromadorea</taxon>
        <taxon>Rhabditida</taxon>
        <taxon>Rhabditina</taxon>
        <taxon>Rhabditomorpha</taxon>
        <taxon>Rhabditoidea</taxon>
        <taxon>Rhabditidae</taxon>
        <taxon>Peloderinae</taxon>
        <taxon>Caenorhabditis</taxon>
    </lineage>
</organism>
<dbReference type="InterPro" id="IPR056845">
    <property type="entry name" value="LRR_Zer-1"/>
</dbReference>
<dbReference type="Gene3D" id="3.80.10.10">
    <property type="entry name" value="Ribonuclease Inhibitor"/>
    <property type="match status" value="1"/>
</dbReference>
<dbReference type="GO" id="GO:0031462">
    <property type="term" value="C:Cul2-RING ubiquitin ligase complex"/>
    <property type="evidence" value="ECO:0007669"/>
    <property type="project" value="TreeGrafter"/>
</dbReference>